<feature type="chain" id="PRO_5038865224" evidence="1">
    <location>
        <begin position="30"/>
        <end position="107"/>
    </location>
</feature>
<reference evidence="2 3" key="1">
    <citation type="submission" date="2020-08" db="EMBL/GenBank/DDBJ databases">
        <title>Whole-Genome Sequence of French Clinical Streptomyces mexicanus Strain Q0842.</title>
        <authorList>
            <person name="Boxberger M."/>
            <person name="La Scola B."/>
        </authorList>
    </citation>
    <scope>NUCLEOTIDE SEQUENCE [LARGE SCALE GENOMIC DNA]</scope>
    <source>
        <strain evidence="2 3">Marseille-Q0842</strain>
    </source>
</reference>
<keyword evidence="1" id="KW-0732">Signal</keyword>
<gene>
    <name evidence="2" type="ORF">H1R13_14005</name>
</gene>
<dbReference type="EMBL" id="JACMHY010000005">
    <property type="protein sequence ID" value="MBC2866061.1"/>
    <property type="molecule type" value="Genomic_DNA"/>
</dbReference>
<feature type="signal peptide" evidence="1">
    <location>
        <begin position="1"/>
        <end position="29"/>
    </location>
</feature>
<evidence type="ECO:0000256" key="1">
    <source>
        <dbReference type="SAM" id="SignalP"/>
    </source>
</evidence>
<dbReference type="RefSeq" id="WP_185947387.1">
    <property type="nucleotide sequence ID" value="NZ_JACMHY010000005.1"/>
</dbReference>
<dbReference type="Gene3D" id="2.60.40.20">
    <property type="entry name" value="Alpha-amylase inhibitor"/>
    <property type="match status" value="1"/>
</dbReference>
<accession>A0A7X1I037</accession>
<dbReference type="InterPro" id="IPR036379">
    <property type="entry name" value="A-amylase_inhib_sf"/>
</dbReference>
<keyword evidence="3" id="KW-1185">Reference proteome</keyword>
<dbReference type="AlphaFoldDB" id="A0A7X1I037"/>
<sequence>MGMRATGVAVVTAAVLGGALAATAPAASAAPAAPAAGGTAPACISRYVTGTVNGFDVLLTNNCGKTMRVKVVVKYASDSPCYTLRAGADKLYTYEGITGEYDRTAVC</sequence>
<dbReference type="Proteomes" id="UP000517694">
    <property type="component" value="Unassembled WGS sequence"/>
</dbReference>
<comment type="caution">
    <text evidence="2">The sequence shown here is derived from an EMBL/GenBank/DDBJ whole genome shotgun (WGS) entry which is preliminary data.</text>
</comment>
<proteinExistence type="predicted"/>
<organism evidence="2 3">
    <name type="scientific">Streptomyces mexicanus</name>
    <dbReference type="NCBI Taxonomy" id="178566"/>
    <lineage>
        <taxon>Bacteria</taxon>
        <taxon>Bacillati</taxon>
        <taxon>Actinomycetota</taxon>
        <taxon>Actinomycetes</taxon>
        <taxon>Kitasatosporales</taxon>
        <taxon>Streptomycetaceae</taxon>
        <taxon>Streptomyces</taxon>
    </lineage>
</organism>
<evidence type="ECO:0000313" key="2">
    <source>
        <dbReference type="EMBL" id="MBC2866061.1"/>
    </source>
</evidence>
<protein>
    <submittedName>
        <fullName evidence="2">Beta-Ig-H3/fasciclin</fullName>
    </submittedName>
</protein>
<name>A0A7X1I037_9ACTN</name>
<dbReference type="GO" id="GO:0015066">
    <property type="term" value="F:alpha-amylase inhibitor activity"/>
    <property type="evidence" value="ECO:0007669"/>
    <property type="project" value="InterPro"/>
</dbReference>
<evidence type="ECO:0000313" key="3">
    <source>
        <dbReference type="Proteomes" id="UP000517694"/>
    </source>
</evidence>